<dbReference type="SUPFAM" id="SSF51182">
    <property type="entry name" value="RmlC-like cupins"/>
    <property type="match status" value="1"/>
</dbReference>
<keyword evidence="2" id="KW-1185">Reference proteome</keyword>
<name>A0A1H6W3D3_9MICO</name>
<dbReference type="AlphaFoldDB" id="A0A1H6W3D3"/>
<dbReference type="InterPro" id="IPR011051">
    <property type="entry name" value="RmlC_Cupin_sf"/>
</dbReference>
<sequence>MRIVRRLDGAARIVAMTETPPALARTFAARTRVPWFNGAGFTTELVSFEDSARHAPDLSPWRLSIAELSRPGSFSAIPGVTRMFCPVGADVVLRIDGATVTVVSHQVLTFDGGAEAELLELPSPCHAVNLMSRDGGAEQAVMRLDEGPPSRAGLAVVRLEGEGRFDVLVPPDDAEAPRLRIERPAREC</sequence>
<proteinExistence type="predicted"/>
<protein>
    <submittedName>
        <fullName evidence="1">HutD protein</fullName>
    </submittedName>
</protein>
<dbReference type="PANTHER" id="PTHR37943:SF1">
    <property type="entry name" value="PROTEIN VES"/>
    <property type="match status" value="1"/>
</dbReference>
<evidence type="ECO:0000313" key="1">
    <source>
        <dbReference type="EMBL" id="SEJ11511.1"/>
    </source>
</evidence>
<dbReference type="PANTHER" id="PTHR37943">
    <property type="entry name" value="PROTEIN VES"/>
    <property type="match status" value="1"/>
</dbReference>
<accession>A0A1H6W3D3</accession>
<dbReference type="Gene3D" id="2.60.120.10">
    <property type="entry name" value="Jelly Rolls"/>
    <property type="match status" value="1"/>
</dbReference>
<dbReference type="InterPro" id="IPR010282">
    <property type="entry name" value="Uncharacterised_HutD/Ves"/>
</dbReference>
<gene>
    <name evidence="1" type="ORF">SAMN05421637_0827</name>
</gene>
<organism evidence="1 2">
    <name type="scientific">Demequina mangrovi</name>
    <dbReference type="NCBI Taxonomy" id="1043493"/>
    <lineage>
        <taxon>Bacteria</taxon>
        <taxon>Bacillati</taxon>
        <taxon>Actinomycetota</taxon>
        <taxon>Actinomycetes</taxon>
        <taxon>Micrococcales</taxon>
        <taxon>Demequinaceae</taxon>
        <taxon>Demequina</taxon>
    </lineage>
</organism>
<dbReference type="EMBL" id="FNZI01000002">
    <property type="protein sequence ID" value="SEJ11511.1"/>
    <property type="molecule type" value="Genomic_DNA"/>
</dbReference>
<dbReference type="Proteomes" id="UP000183315">
    <property type="component" value="Unassembled WGS sequence"/>
</dbReference>
<dbReference type="STRING" id="1043493.SAMN05421637_0827"/>
<reference evidence="2" key="1">
    <citation type="submission" date="2016-10" db="EMBL/GenBank/DDBJ databases">
        <authorList>
            <person name="Varghese N."/>
        </authorList>
    </citation>
    <scope>NUCLEOTIDE SEQUENCE [LARGE SCALE GENOMIC DNA]</scope>
    <source>
        <strain evidence="2">DSM 24868</strain>
    </source>
</reference>
<dbReference type="Pfam" id="PF05962">
    <property type="entry name" value="HutD"/>
    <property type="match status" value="1"/>
</dbReference>
<evidence type="ECO:0000313" key="2">
    <source>
        <dbReference type="Proteomes" id="UP000183315"/>
    </source>
</evidence>
<dbReference type="OrthoDB" id="9800082at2"/>
<dbReference type="eggNOG" id="COG3758">
    <property type="taxonomic scope" value="Bacteria"/>
</dbReference>
<dbReference type="InterPro" id="IPR014710">
    <property type="entry name" value="RmlC-like_jellyroll"/>
</dbReference>